<dbReference type="EMBL" id="CP012173">
    <property type="protein sequence ID" value="AKV76874.1"/>
    <property type="molecule type" value="Genomic_DNA"/>
</dbReference>
<evidence type="ECO:0000313" key="11">
    <source>
        <dbReference type="Proteomes" id="UP000056255"/>
    </source>
</evidence>
<dbReference type="Proteomes" id="UP000056255">
    <property type="component" value="Chromosome"/>
</dbReference>
<dbReference type="InterPro" id="IPR016039">
    <property type="entry name" value="Thiolase-like"/>
</dbReference>
<evidence type="ECO:0000313" key="5">
    <source>
        <dbReference type="EMBL" id="AKV74636.1"/>
    </source>
</evidence>
<dbReference type="CDD" id="cd00829">
    <property type="entry name" value="SCP-x_thiolase"/>
    <property type="match status" value="1"/>
</dbReference>
<dbReference type="OrthoDB" id="167534at2157"/>
<dbReference type="PANTHER" id="PTHR42870:SF6">
    <property type="entry name" value="ACETYL-COA C-ACYLTRANSFERASE"/>
    <property type="match status" value="1"/>
</dbReference>
<dbReference type="GeneID" id="91756155"/>
<dbReference type="Proteomes" id="UP000062398">
    <property type="component" value="Chromosome"/>
</dbReference>
<dbReference type="GO" id="GO:0016747">
    <property type="term" value="F:acyltransferase activity, transferring groups other than amino-acyl groups"/>
    <property type="evidence" value="ECO:0007669"/>
    <property type="project" value="InterPro"/>
</dbReference>
<dbReference type="SUPFAM" id="SSF53901">
    <property type="entry name" value="Thiolase-like"/>
    <property type="match status" value="2"/>
</dbReference>
<evidence type="ECO:0000313" key="9">
    <source>
        <dbReference type="EMBL" id="AKV83604.1"/>
    </source>
</evidence>
<dbReference type="InterPro" id="IPR002155">
    <property type="entry name" value="Thiolase"/>
</dbReference>
<name>A0A088E631_9CREN</name>
<sequence>MNVFVATGSTLRVDRYYENSLLDLAIAAVSELEEELSEHKPDVLLLANAYGESTEEQVQLAGKLARALGYRIPAIRVENGDASGGSAIYSAYSLVKSGTAKSVLVVGAEKLGDFPASHLNDILAENLDEEFSYRAGVIPQAFAAIQMKLYMRRYNVPREYFAEWPYLMHKYASENHYAYLKFPVDKETILSSQVVSDPLRLFDTAARADGASAVLITNEEVARKVSEAPVKIEGVSFSTAGVNLRELLSVRDAVSPWREFKPDFYEIHDSYSVTAAMILDELGLERGKSLLHLDQVQVNYSGGLKARGYPGGATGVYQVAEGYAQLTGTFKGRRVKDARRGLVVSMDDLGSVAVTVALSR</sequence>
<dbReference type="EMBL" id="CP008822">
    <property type="protein sequence ID" value="AIM27786.1"/>
    <property type="molecule type" value="Genomic_DNA"/>
</dbReference>
<evidence type="ECO:0000256" key="1">
    <source>
        <dbReference type="ARBA" id="ARBA00023229"/>
    </source>
</evidence>
<organism evidence="4 10">
    <name type="scientific">Metallosphaera sedula</name>
    <dbReference type="NCBI Taxonomy" id="43687"/>
    <lineage>
        <taxon>Archaea</taxon>
        <taxon>Thermoproteota</taxon>
        <taxon>Thermoprotei</taxon>
        <taxon>Sulfolobales</taxon>
        <taxon>Sulfolobaceae</taxon>
        <taxon>Metallosphaera</taxon>
    </lineage>
</organism>
<dbReference type="Proteomes" id="UP000029084">
    <property type="component" value="Chromosome"/>
</dbReference>
<accession>A0A088E631</accession>
<reference evidence="9 11" key="3">
    <citation type="submission" date="2015-07" db="EMBL/GenBank/DDBJ databases">
        <title>Physiological, transcriptional responses and genome re-sequencing of acid resistant extremely thermoacidophilic Metallosphaera sedula SARC-M1.</title>
        <authorList>
            <person name="Ai C."/>
            <person name="McCarthy S."/>
            <person name="Eckrich V."/>
            <person name="Rudrappa D."/>
            <person name="Qiu G."/>
            <person name="Blum P."/>
        </authorList>
    </citation>
    <scope>NUCLEOTIDE SEQUENCE [LARGE SCALE GENOMIC DNA]</scope>
    <source>
        <strain evidence="9 11">SARC-M1</strain>
    </source>
</reference>
<dbReference type="Proteomes" id="UP000061362">
    <property type="component" value="Chromosome"/>
</dbReference>
<evidence type="ECO:0000259" key="2">
    <source>
        <dbReference type="Pfam" id="PF00108"/>
    </source>
</evidence>
<keyword evidence="1" id="KW-0414">Isoprene biosynthesis</keyword>
<dbReference type="EMBL" id="CP012176">
    <property type="protein sequence ID" value="AKV83604.1"/>
    <property type="molecule type" value="Genomic_DNA"/>
</dbReference>
<dbReference type="EMBL" id="CP012172">
    <property type="protein sequence ID" value="AKV74636.1"/>
    <property type="molecule type" value="Genomic_DNA"/>
</dbReference>
<dbReference type="InterPro" id="IPR055140">
    <property type="entry name" value="Thiolase_C_2"/>
</dbReference>
<dbReference type="PANTHER" id="PTHR42870">
    <property type="entry name" value="ACETYL-COA C-ACETYLTRANSFERASE"/>
    <property type="match status" value="1"/>
</dbReference>
<dbReference type="Gene3D" id="3.40.47.10">
    <property type="match status" value="1"/>
</dbReference>
<dbReference type="OMA" id="HDSFSIF"/>
<evidence type="ECO:0000313" key="15">
    <source>
        <dbReference type="Proteomes" id="UP000068832"/>
    </source>
</evidence>
<dbReference type="EMBL" id="CP012174">
    <property type="protein sequence ID" value="AKV79125.1"/>
    <property type="molecule type" value="Genomic_DNA"/>
</dbReference>
<dbReference type="RefSeq" id="WP_012021589.1">
    <property type="nucleotide sequence ID" value="NZ_AP019770.1"/>
</dbReference>
<dbReference type="InterPro" id="IPR020616">
    <property type="entry name" value="Thiolase_N"/>
</dbReference>
<evidence type="ECO:0000313" key="14">
    <source>
        <dbReference type="Proteomes" id="UP000062475"/>
    </source>
</evidence>
<dbReference type="EMBL" id="CP012175">
    <property type="protein sequence ID" value="AKV81370.1"/>
    <property type="molecule type" value="Genomic_DNA"/>
</dbReference>
<dbReference type="Proteomes" id="UP000068832">
    <property type="component" value="Chromosome"/>
</dbReference>
<evidence type="ECO:0000313" key="8">
    <source>
        <dbReference type="EMBL" id="AKV81370.1"/>
    </source>
</evidence>
<dbReference type="PATRIC" id="fig|43687.5.peg.1780"/>
<evidence type="ECO:0000313" key="12">
    <source>
        <dbReference type="Proteomes" id="UP000061362"/>
    </source>
</evidence>
<gene>
    <name evidence="4" type="ORF">HA72_1647</name>
    <name evidence="5" type="ORF">MsedA_1676</name>
    <name evidence="6" type="ORF">MsedB_1678</name>
    <name evidence="7" type="ORF">MsedC_1676</name>
    <name evidence="8" type="ORF">MsedD_1677</name>
    <name evidence="9" type="ORF">MsedE_1679</name>
</gene>
<proteinExistence type="predicted"/>
<evidence type="ECO:0000313" key="6">
    <source>
        <dbReference type="EMBL" id="AKV76874.1"/>
    </source>
</evidence>
<dbReference type="AlphaFoldDB" id="A0A088E631"/>
<dbReference type="GO" id="GO:0008299">
    <property type="term" value="P:isoprenoid biosynthetic process"/>
    <property type="evidence" value="ECO:0007669"/>
    <property type="project" value="UniProtKB-KW"/>
</dbReference>
<dbReference type="Pfam" id="PF00108">
    <property type="entry name" value="Thiolase_N"/>
    <property type="match status" value="1"/>
</dbReference>
<evidence type="ECO:0000313" key="7">
    <source>
        <dbReference type="EMBL" id="AKV79125.1"/>
    </source>
</evidence>
<reference evidence="4 10" key="1">
    <citation type="journal article" date="2014" name="J. Bacteriol.">
        <title>Role of an Archaeal PitA Transporter in the Copper and Arsenic Resistance of Metallosphaera sedula, an Extreme Thermoacidophile.</title>
        <authorList>
            <person name="McCarthy S."/>
            <person name="Ai C."/>
            <person name="Wheaton G."/>
            <person name="Tevatia R."/>
            <person name="Eckrich V."/>
            <person name="Kelly R."/>
            <person name="Blum P."/>
        </authorList>
    </citation>
    <scope>NUCLEOTIDE SEQUENCE [LARGE SCALE GENOMIC DNA]</scope>
    <source>
        <strain evidence="4 10">CuR1</strain>
    </source>
</reference>
<evidence type="ECO:0000313" key="10">
    <source>
        <dbReference type="Proteomes" id="UP000029084"/>
    </source>
</evidence>
<dbReference type="PIRSF" id="PIRSF000429">
    <property type="entry name" value="Ac-CoA_Ac_transf"/>
    <property type="match status" value="1"/>
</dbReference>
<protein>
    <submittedName>
        <fullName evidence="4">Acetyl-CoA acetyltransferase-like protein</fullName>
    </submittedName>
    <submittedName>
        <fullName evidence="5">Acetyl-CoA synthetase</fullName>
    </submittedName>
</protein>
<feature type="domain" description="Thiolase N-terminal" evidence="2">
    <location>
        <begin position="45"/>
        <end position="219"/>
    </location>
</feature>
<feature type="domain" description="Thiolase C-terminal" evidence="3">
    <location>
        <begin position="263"/>
        <end position="360"/>
    </location>
</feature>
<evidence type="ECO:0000313" key="13">
    <source>
        <dbReference type="Proteomes" id="UP000062398"/>
    </source>
</evidence>
<keyword evidence="4" id="KW-0808">Transferase</keyword>
<evidence type="ECO:0000259" key="3">
    <source>
        <dbReference type="Pfam" id="PF22691"/>
    </source>
</evidence>
<dbReference type="Pfam" id="PF22691">
    <property type="entry name" value="Thiolase_C_1"/>
    <property type="match status" value="1"/>
</dbReference>
<evidence type="ECO:0000313" key="4">
    <source>
        <dbReference type="EMBL" id="AIM27786.1"/>
    </source>
</evidence>
<dbReference type="Proteomes" id="UP000062475">
    <property type="component" value="Chromosome"/>
</dbReference>
<reference evidence="12 13" key="2">
    <citation type="journal article" date="2015" name="Genome Announc.">
        <title>Complete Genome Sequences of Evolved Arsenate-Resistant Metallosphaera sedula Strains.</title>
        <authorList>
            <person name="Ai C."/>
            <person name="McCarthy S."/>
            <person name="Schackwitz W."/>
            <person name="Martin J."/>
            <person name="Lipzen A."/>
            <person name="Blum P."/>
        </authorList>
    </citation>
    <scope>NUCLEOTIDE SEQUENCE [LARGE SCALE GENOMIC DNA]</scope>
    <source>
        <strain evidence="7 13">ARS120-1</strain>
        <strain evidence="8 12">ARS120-2</strain>
        <strain evidence="5 15">ARS50-1</strain>
        <strain evidence="6 14">ARS50-2</strain>
    </source>
</reference>